<comment type="caution">
    <text evidence="1">The sequence shown here is derived from an EMBL/GenBank/DDBJ whole genome shotgun (WGS) entry which is preliminary data.</text>
</comment>
<evidence type="ECO:0000313" key="1">
    <source>
        <dbReference type="EMBL" id="TFK09908.1"/>
    </source>
</evidence>
<accession>A0A4D9ERD1</accession>
<evidence type="ECO:0000313" key="2">
    <source>
        <dbReference type="Proteomes" id="UP000297703"/>
    </source>
</evidence>
<organism evidence="1 2">
    <name type="scientific">Platysternon megacephalum</name>
    <name type="common">big-headed turtle</name>
    <dbReference type="NCBI Taxonomy" id="55544"/>
    <lineage>
        <taxon>Eukaryota</taxon>
        <taxon>Metazoa</taxon>
        <taxon>Chordata</taxon>
        <taxon>Craniata</taxon>
        <taxon>Vertebrata</taxon>
        <taxon>Euteleostomi</taxon>
        <taxon>Archelosauria</taxon>
        <taxon>Testudinata</taxon>
        <taxon>Testudines</taxon>
        <taxon>Cryptodira</taxon>
        <taxon>Durocryptodira</taxon>
        <taxon>Testudinoidea</taxon>
        <taxon>Platysternidae</taxon>
        <taxon>Platysternon</taxon>
    </lineage>
</organism>
<proteinExistence type="predicted"/>
<dbReference type="AlphaFoldDB" id="A0A4D9ERD1"/>
<reference evidence="1 2" key="1">
    <citation type="submission" date="2019-04" db="EMBL/GenBank/DDBJ databases">
        <title>Draft genome of the big-headed turtle Platysternon megacephalum.</title>
        <authorList>
            <person name="Gong S."/>
        </authorList>
    </citation>
    <scope>NUCLEOTIDE SEQUENCE [LARGE SCALE GENOMIC DNA]</scope>
    <source>
        <strain evidence="1">DO16091913</strain>
        <tissue evidence="1">Muscle</tissue>
    </source>
</reference>
<keyword evidence="2" id="KW-1185">Reference proteome</keyword>
<protein>
    <submittedName>
        <fullName evidence="1">Cullin-4A</fullName>
    </submittedName>
</protein>
<dbReference type="Proteomes" id="UP000297703">
    <property type="component" value="Unassembled WGS sequence"/>
</dbReference>
<sequence>MTFVWKPCAVFVACQQVGNTFGPQPALPDEPQVQACQSEEKSALDYFRLEVRRKKQQQKNVIGCPIFICCSRALLPDELKSRPHLSISVQTLVITQATASQGGGLPLAA</sequence>
<reference evidence="1 2" key="2">
    <citation type="submission" date="2019-04" db="EMBL/GenBank/DDBJ databases">
        <title>The genome sequence of big-headed turtle.</title>
        <authorList>
            <person name="Gong S."/>
        </authorList>
    </citation>
    <scope>NUCLEOTIDE SEQUENCE [LARGE SCALE GENOMIC DNA]</scope>
    <source>
        <strain evidence="1">DO16091913</strain>
        <tissue evidence="1">Muscle</tissue>
    </source>
</reference>
<name>A0A4D9ERD1_9SAUR</name>
<dbReference type="EMBL" id="QXTE01000047">
    <property type="protein sequence ID" value="TFK09908.1"/>
    <property type="molecule type" value="Genomic_DNA"/>
</dbReference>
<gene>
    <name evidence="1" type="ORF">DR999_PMT06948</name>
</gene>